<comment type="caution">
    <text evidence="1">The sequence shown here is derived from an EMBL/GenBank/DDBJ whole genome shotgun (WGS) entry which is preliminary data.</text>
</comment>
<dbReference type="OrthoDB" id="5377608at2"/>
<name>A0A2S9YMU1_9BACT</name>
<reference evidence="1 2" key="1">
    <citation type="submission" date="2018-03" db="EMBL/GenBank/DDBJ databases">
        <title>Draft Genome Sequences of the Obligatory Marine Myxobacteria Enhygromyxa salina SWB007.</title>
        <authorList>
            <person name="Poehlein A."/>
            <person name="Moghaddam J.A."/>
            <person name="Harms H."/>
            <person name="Alanjari M."/>
            <person name="Koenig G.M."/>
            <person name="Daniel R."/>
            <person name="Schaeberle T.F."/>
        </authorList>
    </citation>
    <scope>NUCLEOTIDE SEQUENCE [LARGE SCALE GENOMIC DNA]</scope>
    <source>
        <strain evidence="1 2">SWB007</strain>
    </source>
</reference>
<protein>
    <submittedName>
        <fullName evidence="1">Uncharacterized protein</fullName>
    </submittedName>
</protein>
<organism evidence="1 2">
    <name type="scientific">Enhygromyxa salina</name>
    <dbReference type="NCBI Taxonomy" id="215803"/>
    <lineage>
        <taxon>Bacteria</taxon>
        <taxon>Pseudomonadati</taxon>
        <taxon>Myxococcota</taxon>
        <taxon>Polyangia</taxon>
        <taxon>Nannocystales</taxon>
        <taxon>Nannocystaceae</taxon>
        <taxon>Enhygromyxa</taxon>
    </lineage>
</organism>
<sequence>MREYPCPIVAADFVDPVVVPPVAAPDPGRGARSVSDRPVINRRDRPHYRVESLTIQSQLKPAFESTSYAARDHANIARDGARFYFAPSAEHVTIKWEVHRPEVVTEAKLQLFVRGRAAPVWERVLSPLELRTKSLDWDGRIPAAQQPDGLFAREYVSAAYSVYKLKLSVVGPAGAKCRRSEVWTYFDVRVAAIELAWGDPMSLAAARDDIAVPEQVKFLGFERQILNELDQAVQAANFQADQRVKLDMNRFQVLVEGAGARFGALKTRWGLGPRLPIIATIELLESDDSTTDAAPLAVEGAQIVWDWSDPRCDAAGHDQQRAEEWCRPNAANETKQYLTDLFTRNRAAVTPESFNCPVESGGKHGDGDAKIFQKPDGAQDADYVPSPDRGWGLHSKVAAAAATSVSPVWFRPSRIAGDTYQVRAYLLTAEQWEHADWARPAPALWQAAQHAHLPAAQSGRVEVRHKVDVRSFKTGGINYVQPDVRSIYEVEGGTELNIVEAAINEAQYVDAANERAIVDYLLGEGLATTGYPELAARVVDGAQTGMALSFRTAVTFDQDVTQLLNHQPLHTLTVNDPAAFGAVRDNEALRAVAPGAWRGQIVDKRPPNQIDVLTLAGGPPPLEQLVSHATSTQFTPNASVANLAARAAMVNRVKPIVIAGYNTLVPQFGFGKVGKPWAERRSTYYITQAGLNDVAVMFLFDNLRSTDAFPSGTAYAEAGTERLGVVAVGYPPPAPGAPPYKGAEAIIAHELGHSLFFAHAIATKLAPAVAALVGQTTWTPNFDQLVTNANRAQLLAALNMPAPPPGTHPDMTALRIKQAAQPINAPPLEALEHQDSVACLMNYDDDSNHFCGLCMLKLRGWNILHRHGIDVPDGDVIFVPRPGMPTARFRVVLGSDGRTTGCDYTFSCAADYVTFYPVAVGGAAHPVAPAVGTSIDYTAAQIAAGVTLWVEASRPSGGANEIELKLAALVNPLGNLGTDARVSNQRMTAVQVQIEVFHVKREASAAPAALTEQQKQLPGIFVHRQSAGRHACVRVRVHQPIPNDLDRDLALSSIGAKLRILRADDVRAGAAGSRAWGSSGRLIPPEGQELFIQGHVTSAAVGDTGLELTIGSQVGDCVKATVVEVTSVDVSVPATPVRRDRTAQGFAPARAPTVFTAQAAWGVDFQPAETLVLVAGSLTWDDRAELTIAMQPAPGQLPGGVPLQWRVERATGDHADHRSVVRRSERAVPALIYSADACDHAKLMADATGSFWVRAVVDPYGDGAIGEGGDPLPGVSVNLVLVHLELTQNDTAAGSRMHTDPVGAAPQCTLNAGVFNPDARLRGINLSARVRAVGGGGDGRRGLAKLQCGWIQNIVPCRSNPARSVRRADYLDLATMAHHVVEKIFVAANANMDYLPGGAAPVMAQLPILDGNLPLAGHNNHGAAGMRLSTSSDVDRRNKNPGLEIRVTANDSPNEAIETVKLPGLPSRVLQSMDWELCFSAYLCAWSADADRAIGVVDQTDWEVRQNWRFDWTANPAVLVNGAAQVVAGPTPVAVVPPVLVVDVTGNVAGVTPAVETTLEVGQPAVHNCQADDCRL</sequence>
<evidence type="ECO:0000313" key="2">
    <source>
        <dbReference type="Proteomes" id="UP000238823"/>
    </source>
</evidence>
<dbReference type="EMBL" id="PVNL01000075">
    <property type="protein sequence ID" value="PRQ06406.1"/>
    <property type="molecule type" value="Genomic_DNA"/>
</dbReference>
<accession>A0A2S9YMU1</accession>
<dbReference type="Proteomes" id="UP000238823">
    <property type="component" value="Unassembled WGS sequence"/>
</dbReference>
<dbReference type="RefSeq" id="WP_106090846.1">
    <property type="nucleotide sequence ID" value="NZ_PVNL01000075.1"/>
</dbReference>
<evidence type="ECO:0000313" key="1">
    <source>
        <dbReference type="EMBL" id="PRQ06406.1"/>
    </source>
</evidence>
<proteinExistence type="predicted"/>
<gene>
    <name evidence="1" type="ORF">ENSA7_38760</name>
</gene>